<evidence type="ECO:0000313" key="2">
    <source>
        <dbReference type="Proteomes" id="UP000789901"/>
    </source>
</evidence>
<sequence length="66" mass="7596">KKIIEKEPPIDTEKVVPLETTNYIINLITDLDHKDKTDLKEKILITMNDLKVKTSYKTNPETITGL</sequence>
<name>A0ABN7X4N2_GIGMA</name>
<dbReference type="EMBL" id="CAJVQB010083209">
    <property type="protein sequence ID" value="CAG8846376.1"/>
    <property type="molecule type" value="Genomic_DNA"/>
</dbReference>
<feature type="non-terminal residue" evidence="1">
    <location>
        <position position="1"/>
    </location>
</feature>
<accession>A0ABN7X4N2</accession>
<keyword evidence="2" id="KW-1185">Reference proteome</keyword>
<evidence type="ECO:0000313" key="1">
    <source>
        <dbReference type="EMBL" id="CAG8846376.1"/>
    </source>
</evidence>
<proteinExistence type="predicted"/>
<dbReference type="Proteomes" id="UP000789901">
    <property type="component" value="Unassembled WGS sequence"/>
</dbReference>
<reference evidence="1 2" key="1">
    <citation type="submission" date="2021-06" db="EMBL/GenBank/DDBJ databases">
        <authorList>
            <person name="Kallberg Y."/>
            <person name="Tangrot J."/>
            <person name="Rosling A."/>
        </authorList>
    </citation>
    <scope>NUCLEOTIDE SEQUENCE [LARGE SCALE GENOMIC DNA]</scope>
    <source>
        <strain evidence="1 2">120-4 pot B 10/14</strain>
    </source>
</reference>
<protein>
    <submittedName>
        <fullName evidence="1">17740_t:CDS:1</fullName>
    </submittedName>
</protein>
<gene>
    <name evidence="1" type="ORF">GMARGA_LOCUS38130</name>
</gene>
<comment type="caution">
    <text evidence="1">The sequence shown here is derived from an EMBL/GenBank/DDBJ whole genome shotgun (WGS) entry which is preliminary data.</text>
</comment>
<organism evidence="1 2">
    <name type="scientific">Gigaspora margarita</name>
    <dbReference type="NCBI Taxonomy" id="4874"/>
    <lineage>
        <taxon>Eukaryota</taxon>
        <taxon>Fungi</taxon>
        <taxon>Fungi incertae sedis</taxon>
        <taxon>Mucoromycota</taxon>
        <taxon>Glomeromycotina</taxon>
        <taxon>Glomeromycetes</taxon>
        <taxon>Diversisporales</taxon>
        <taxon>Gigasporaceae</taxon>
        <taxon>Gigaspora</taxon>
    </lineage>
</organism>